<dbReference type="InterPro" id="IPR000182">
    <property type="entry name" value="GNAT_dom"/>
</dbReference>
<dbReference type="PANTHER" id="PTHR43441:SF11">
    <property type="entry name" value="RIBOSOMAL-PROTEIN-SERINE ACETYLTRANSFERASE"/>
    <property type="match status" value="1"/>
</dbReference>
<dbReference type="AlphaFoldDB" id="A0ABD5P8D7"/>
<reference evidence="2 3" key="1">
    <citation type="journal article" date="2019" name="Int. J. Syst. Evol. Microbiol.">
        <title>The Global Catalogue of Microorganisms (GCM) 10K type strain sequencing project: providing services to taxonomists for standard genome sequencing and annotation.</title>
        <authorList>
            <consortium name="The Broad Institute Genomics Platform"/>
            <consortium name="The Broad Institute Genome Sequencing Center for Infectious Disease"/>
            <person name="Wu L."/>
            <person name="Ma J."/>
        </authorList>
    </citation>
    <scope>NUCLEOTIDE SEQUENCE [LARGE SCALE GENOMIC DNA]</scope>
    <source>
        <strain evidence="2 3">CGMCC 1.12553</strain>
    </source>
</reference>
<sequence>MSDPAPLLPSHVETERLRLTPRTPAHVDTGALYRICSSEGMEEVTKWMPWSAHETPNETHEFLEDGREAWDEATSAAYVVRPGPEEDGAGEIAGAADLHLDWERRVGTLGLWLRRRFWGRGYSGERAAAMVELAFDRLGLEVVRVSHDPRNGNSRRAIERYVDRLGGRRDGTFRRIHPDPDETAVDQTYYSIDRDDWRDAVGDERVATVRWG</sequence>
<comment type="caution">
    <text evidence="2">The sequence shown here is derived from an EMBL/GenBank/DDBJ whole genome shotgun (WGS) entry which is preliminary data.</text>
</comment>
<evidence type="ECO:0000259" key="1">
    <source>
        <dbReference type="PROSITE" id="PS51186"/>
    </source>
</evidence>
<dbReference type="InterPro" id="IPR051908">
    <property type="entry name" value="Ribosomal_N-acetyltransferase"/>
</dbReference>
<keyword evidence="3" id="KW-1185">Reference proteome</keyword>
<evidence type="ECO:0000313" key="2">
    <source>
        <dbReference type="EMBL" id="MFC4357161.1"/>
    </source>
</evidence>
<organism evidence="2 3">
    <name type="scientific">Halobium salinum</name>
    <dbReference type="NCBI Taxonomy" id="1364940"/>
    <lineage>
        <taxon>Archaea</taxon>
        <taxon>Methanobacteriati</taxon>
        <taxon>Methanobacteriota</taxon>
        <taxon>Stenosarchaea group</taxon>
        <taxon>Halobacteria</taxon>
        <taxon>Halobacteriales</taxon>
        <taxon>Haloferacaceae</taxon>
        <taxon>Halobium</taxon>
    </lineage>
</organism>
<protein>
    <submittedName>
        <fullName evidence="2">GNAT family N-acetyltransferase</fullName>
        <ecNumber evidence="2">2.3.-.-</ecNumber>
    </submittedName>
</protein>
<dbReference type="RefSeq" id="WP_267622538.1">
    <property type="nucleotide sequence ID" value="NZ_JAODIW010000006.1"/>
</dbReference>
<proteinExistence type="predicted"/>
<name>A0ABD5P8D7_9EURY</name>
<dbReference type="EC" id="2.3.-.-" evidence="2"/>
<dbReference type="PANTHER" id="PTHR43441">
    <property type="entry name" value="RIBOSOMAL-PROTEIN-SERINE ACETYLTRANSFERASE"/>
    <property type="match status" value="1"/>
</dbReference>
<dbReference type="Proteomes" id="UP001595921">
    <property type="component" value="Unassembled WGS sequence"/>
</dbReference>
<dbReference type="EMBL" id="JBHSDS010000003">
    <property type="protein sequence ID" value="MFC4357161.1"/>
    <property type="molecule type" value="Genomic_DNA"/>
</dbReference>
<feature type="domain" description="N-acetyltransferase" evidence="1">
    <location>
        <begin position="31"/>
        <end position="195"/>
    </location>
</feature>
<accession>A0ABD5P8D7</accession>
<keyword evidence="2" id="KW-0012">Acyltransferase</keyword>
<dbReference type="Gene3D" id="3.40.630.30">
    <property type="match status" value="1"/>
</dbReference>
<dbReference type="InterPro" id="IPR016181">
    <property type="entry name" value="Acyl_CoA_acyltransferase"/>
</dbReference>
<keyword evidence="2" id="KW-0808">Transferase</keyword>
<evidence type="ECO:0000313" key="3">
    <source>
        <dbReference type="Proteomes" id="UP001595921"/>
    </source>
</evidence>
<dbReference type="PROSITE" id="PS51186">
    <property type="entry name" value="GNAT"/>
    <property type="match status" value="1"/>
</dbReference>
<dbReference type="SUPFAM" id="SSF55729">
    <property type="entry name" value="Acyl-CoA N-acyltransferases (Nat)"/>
    <property type="match status" value="1"/>
</dbReference>
<gene>
    <name evidence="2" type="ORF">ACFO0N_04255</name>
</gene>
<dbReference type="Pfam" id="PF13302">
    <property type="entry name" value="Acetyltransf_3"/>
    <property type="match status" value="1"/>
</dbReference>
<dbReference type="GO" id="GO:0016746">
    <property type="term" value="F:acyltransferase activity"/>
    <property type="evidence" value="ECO:0007669"/>
    <property type="project" value="UniProtKB-KW"/>
</dbReference>